<keyword evidence="10" id="KW-0413">Isomerase</keyword>
<proteinExistence type="predicted"/>
<dbReference type="Pfam" id="PF00580">
    <property type="entry name" value="UvrD-helicase"/>
    <property type="match status" value="1"/>
</dbReference>
<dbReference type="InterPro" id="IPR027417">
    <property type="entry name" value="P-loop_NTPase"/>
</dbReference>
<evidence type="ECO:0000256" key="9">
    <source>
        <dbReference type="ARBA" id="ARBA00023204"/>
    </source>
</evidence>
<keyword evidence="8" id="KW-0238">DNA-binding</keyword>
<evidence type="ECO:0000256" key="10">
    <source>
        <dbReference type="ARBA" id="ARBA00023235"/>
    </source>
</evidence>
<sequence length="1116" mass="131927">MKLNSKQQEIIDLFLNEGICFVSASAGTGKTTTITEAYLKLLENKKQKVSNIVVITFTKAAANEMLIRIRRKIREKINEGKDTDYWKDIYKEILTNAKISTIHSFANSIVKEYSIYLNMPPKITILEENNDFYEVIHNKILELLNDNEFSEEIRKNYRIFTDESKDKFINDIFNFLIKIKPRLENIKTFEEEANKILEIELYDNAYNEMFKTINYLIENKPEKTEGITIKNILDSINESIDIIKKSKDIKNIENLYYDILNSLDNIKNKRKLGKTKYTDFKTAFDELKDILIPNFEKYIKIQKNKNLYISLINFIKEAYNKFENTKREMGVYSHEDMISKAIEALENNTINKEIRDNINTVILDEAQDTSKLQFSFINLIVFGNREITKETTIKDKKILIVGDRKQSIYRFRNADLNVFRNAQNIFEDYVRYLQDNYRSKEMLINFFNDIFENTIFKDDTIKYKKDDNLISGQNDNTKNKLVSLLVFNNNIDDDIKLNSDSKTILEAYAIAKFIKTNLKNDYKNTAILLQTFSRLNIYLSVFAEEKIPYYVDGGNGFYDRVEISNLIICLKYLVLKDYSLLQSLLMSELFDIKIANLYDFSIDLKLNGNYNLYDYFSLNDCKEKTLEIAKEKKYYDELKKAKELLNNIELKISTMSSYDAIETICVDTNYYNYLMLKEDAEISYANIEKLKKLAYDFENRAGVNIYDFVISLDMNAKDISYATIPKLSVDAIRIMTIHKSKGLEFNNVFLAGAGHYRTAQNNMFDFVENFPYIEIPIHGEIEEKLKFFSKDDNYNSLADKSEKKRLLYVALTRAKERLIISGEDRYKRFDDPKSYRNYIEAYHHFNIEDSVNNTTDDLIYIDDNTNEFMDYYSYGISKNTNYDLNELYINNLEKINKKIDSININDTISEKTKKIEYVNPSEVFEMDFDKNIISRLLNKNISISLNDDKNFDLENLETIKAIDMGILMHNLLEHFNFDEYKLHKESYIEKIKNDTIKQNKHYDEKDLRKKLDKYFSNFINNKHIANIINGEELIVSREHKFQERKLIENRTQIINAKIDIITKNISEEYFILDYKTTKYSKEKEDKYKTQLEMYRDIVKKTFNIDSEIYIDLIFLG</sequence>
<comment type="catalytic activity">
    <reaction evidence="11">
        <text>Couples ATP hydrolysis with the unwinding of duplex DNA by translocating in the 3'-5' direction.</text>
        <dbReference type="EC" id="5.6.2.4"/>
    </reaction>
</comment>
<keyword evidence="9" id="KW-0234">DNA repair</keyword>
<keyword evidence="6" id="KW-0269">Exonuclease</keyword>
<evidence type="ECO:0000256" key="4">
    <source>
        <dbReference type="ARBA" id="ARBA00022801"/>
    </source>
</evidence>
<dbReference type="KEGG" id="bpip:BPP43_02765"/>
<dbReference type="EC" id="5.6.2.4" evidence="12"/>
<dbReference type="GO" id="GO:0005524">
    <property type="term" value="F:ATP binding"/>
    <property type="evidence" value="ECO:0007669"/>
    <property type="project" value="UniProtKB-UniRule"/>
</dbReference>
<evidence type="ECO:0000256" key="8">
    <source>
        <dbReference type="ARBA" id="ARBA00023125"/>
    </source>
</evidence>
<feature type="domain" description="UvrD-like helicase ATP-binding" evidence="15">
    <location>
        <begin position="3"/>
        <end position="440"/>
    </location>
</feature>
<feature type="binding site" evidence="14">
    <location>
        <begin position="24"/>
        <end position="31"/>
    </location>
    <ligand>
        <name>ATP</name>
        <dbReference type="ChEBI" id="CHEBI:30616"/>
    </ligand>
</feature>
<name>A0A3B6VWY4_BRAPL</name>
<dbReference type="GO" id="GO:0043138">
    <property type="term" value="F:3'-5' DNA helicase activity"/>
    <property type="evidence" value="ECO:0007669"/>
    <property type="project" value="UniProtKB-EC"/>
</dbReference>
<dbReference type="Pfam" id="PF12705">
    <property type="entry name" value="PDDEXK_1"/>
    <property type="match status" value="1"/>
</dbReference>
<dbReference type="SUPFAM" id="SSF52980">
    <property type="entry name" value="Restriction endonuclease-like"/>
    <property type="match status" value="1"/>
</dbReference>
<dbReference type="GO" id="GO:0000725">
    <property type="term" value="P:recombinational repair"/>
    <property type="evidence" value="ECO:0007669"/>
    <property type="project" value="TreeGrafter"/>
</dbReference>
<evidence type="ECO:0000256" key="13">
    <source>
        <dbReference type="ARBA" id="ARBA00048988"/>
    </source>
</evidence>
<evidence type="ECO:0000259" key="15">
    <source>
        <dbReference type="PROSITE" id="PS51198"/>
    </source>
</evidence>
<gene>
    <name evidence="17" type="ORF">BPP43_02765</name>
</gene>
<dbReference type="SUPFAM" id="SSF52540">
    <property type="entry name" value="P-loop containing nucleoside triphosphate hydrolases"/>
    <property type="match status" value="1"/>
</dbReference>
<evidence type="ECO:0000259" key="16">
    <source>
        <dbReference type="PROSITE" id="PS51217"/>
    </source>
</evidence>
<dbReference type="Gene3D" id="1.10.486.10">
    <property type="entry name" value="PCRA, domain 4"/>
    <property type="match status" value="1"/>
</dbReference>
<dbReference type="Proteomes" id="UP000010793">
    <property type="component" value="Chromosome"/>
</dbReference>
<protein>
    <recommendedName>
        <fullName evidence="12">DNA 3'-5' helicase</fullName>
        <ecNumber evidence="12">5.6.2.4</ecNumber>
    </recommendedName>
</protein>
<dbReference type="AlphaFoldDB" id="A0A3B6VWY4"/>
<evidence type="ECO:0000256" key="7">
    <source>
        <dbReference type="ARBA" id="ARBA00022840"/>
    </source>
</evidence>
<dbReference type="PANTHER" id="PTHR11070">
    <property type="entry name" value="UVRD / RECB / PCRA DNA HELICASE FAMILY MEMBER"/>
    <property type="match status" value="1"/>
</dbReference>
<accession>A0A3B6VWY4</accession>
<evidence type="ECO:0000313" key="17">
    <source>
        <dbReference type="EMBL" id="AGA65867.1"/>
    </source>
</evidence>
<evidence type="ECO:0000256" key="11">
    <source>
        <dbReference type="ARBA" id="ARBA00034617"/>
    </source>
</evidence>
<organism evidence="17 18">
    <name type="scientific">Brachyspira pilosicoli P43/6/78</name>
    <dbReference type="NCBI Taxonomy" id="1042417"/>
    <lineage>
        <taxon>Bacteria</taxon>
        <taxon>Pseudomonadati</taxon>
        <taxon>Spirochaetota</taxon>
        <taxon>Spirochaetia</taxon>
        <taxon>Brachyspirales</taxon>
        <taxon>Brachyspiraceae</taxon>
        <taxon>Brachyspira</taxon>
    </lineage>
</organism>
<evidence type="ECO:0000256" key="14">
    <source>
        <dbReference type="PROSITE-ProRule" id="PRU00560"/>
    </source>
</evidence>
<dbReference type="GO" id="GO:0004527">
    <property type="term" value="F:exonuclease activity"/>
    <property type="evidence" value="ECO:0007669"/>
    <property type="project" value="UniProtKB-KW"/>
</dbReference>
<dbReference type="InterPro" id="IPR011604">
    <property type="entry name" value="PDDEXK-like_dom_sf"/>
</dbReference>
<keyword evidence="4 14" id="KW-0378">Hydrolase</keyword>
<dbReference type="EMBL" id="CP002873">
    <property type="protein sequence ID" value="AGA65867.1"/>
    <property type="molecule type" value="Genomic_DNA"/>
</dbReference>
<dbReference type="InterPro" id="IPR014017">
    <property type="entry name" value="DNA_helicase_UvrD-like_C"/>
</dbReference>
<reference evidence="17 18" key="1">
    <citation type="journal article" date="2013" name="Genome Announc.">
        <title>Complete Genome Sequence of the Porcine Strain Brachyspira pilosicoli P43/6/78(T.).</title>
        <authorList>
            <person name="Lin C."/>
            <person name="den Bakker H.C."/>
            <person name="Suzuki H."/>
            <person name="Lefebure T."/>
            <person name="Ponnala L."/>
            <person name="Sun Q."/>
            <person name="Stanhope M.J."/>
            <person name="Wiedmann M."/>
            <person name="Duhamel G.E."/>
        </authorList>
    </citation>
    <scope>NUCLEOTIDE SEQUENCE [LARGE SCALE GENOMIC DNA]</scope>
    <source>
        <strain evidence="17 18">P43/6/78</strain>
    </source>
</reference>
<evidence type="ECO:0000256" key="12">
    <source>
        <dbReference type="ARBA" id="ARBA00034808"/>
    </source>
</evidence>
<dbReference type="InterPro" id="IPR000212">
    <property type="entry name" value="DNA_helicase_UvrD/REP"/>
</dbReference>
<keyword evidence="1" id="KW-0540">Nuclease</keyword>
<dbReference type="GO" id="GO:0033202">
    <property type="term" value="C:DNA helicase complex"/>
    <property type="evidence" value="ECO:0007669"/>
    <property type="project" value="TreeGrafter"/>
</dbReference>
<evidence type="ECO:0000256" key="6">
    <source>
        <dbReference type="ARBA" id="ARBA00022839"/>
    </source>
</evidence>
<evidence type="ECO:0000256" key="3">
    <source>
        <dbReference type="ARBA" id="ARBA00022763"/>
    </source>
</evidence>
<keyword evidence="2 14" id="KW-0547">Nucleotide-binding</keyword>
<evidence type="ECO:0000313" key="18">
    <source>
        <dbReference type="Proteomes" id="UP000010793"/>
    </source>
</evidence>
<feature type="domain" description="UvrD-like helicase C-terminal" evidence="16">
    <location>
        <begin position="464"/>
        <end position="742"/>
    </location>
</feature>
<dbReference type="InterPro" id="IPR038726">
    <property type="entry name" value="PDDEXK_AddAB-type"/>
</dbReference>
<evidence type="ECO:0000256" key="2">
    <source>
        <dbReference type="ARBA" id="ARBA00022741"/>
    </source>
</evidence>
<dbReference type="GO" id="GO:0003677">
    <property type="term" value="F:DNA binding"/>
    <property type="evidence" value="ECO:0007669"/>
    <property type="project" value="UniProtKB-KW"/>
</dbReference>
<dbReference type="PROSITE" id="PS51198">
    <property type="entry name" value="UVRD_HELICASE_ATP_BIND"/>
    <property type="match status" value="1"/>
</dbReference>
<dbReference type="RefSeq" id="WP_015274073.1">
    <property type="nucleotide sequence ID" value="NC_019908.1"/>
</dbReference>
<dbReference type="Pfam" id="PF13361">
    <property type="entry name" value="UvrD_C"/>
    <property type="match status" value="1"/>
</dbReference>
<dbReference type="InterPro" id="IPR014016">
    <property type="entry name" value="UvrD-like_ATP-bd"/>
</dbReference>
<dbReference type="Gene3D" id="3.90.320.10">
    <property type="match status" value="1"/>
</dbReference>
<evidence type="ECO:0000256" key="5">
    <source>
        <dbReference type="ARBA" id="ARBA00022806"/>
    </source>
</evidence>
<comment type="catalytic activity">
    <reaction evidence="13">
        <text>ATP + H2O = ADP + phosphate + H(+)</text>
        <dbReference type="Rhea" id="RHEA:13065"/>
        <dbReference type="ChEBI" id="CHEBI:15377"/>
        <dbReference type="ChEBI" id="CHEBI:15378"/>
        <dbReference type="ChEBI" id="CHEBI:30616"/>
        <dbReference type="ChEBI" id="CHEBI:43474"/>
        <dbReference type="ChEBI" id="CHEBI:456216"/>
        <dbReference type="EC" id="5.6.2.4"/>
    </reaction>
</comment>
<dbReference type="PROSITE" id="PS51217">
    <property type="entry name" value="UVRD_HELICASE_CTER"/>
    <property type="match status" value="1"/>
</dbReference>
<dbReference type="PANTHER" id="PTHR11070:SF48">
    <property type="entry name" value="ATP-DEPENDENT HELICASE_NUCLEASE SUBUNIT A"/>
    <property type="match status" value="1"/>
</dbReference>
<keyword evidence="3" id="KW-0227">DNA damage</keyword>
<keyword evidence="18" id="KW-1185">Reference proteome</keyword>
<dbReference type="InterPro" id="IPR011335">
    <property type="entry name" value="Restrct_endonuc-II-like"/>
</dbReference>
<evidence type="ECO:0000256" key="1">
    <source>
        <dbReference type="ARBA" id="ARBA00022722"/>
    </source>
</evidence>
<keyword evidence="7 14" id="KW-0067">ATP-binding</keyword>
<dbReference type="Gene3D" id="3.40.50.300">
    <property type="entry name" value="P-loop containing nucleotide triphosphate hydrolases"/>
    <property type="match status" value="4"/>
</dbReference>
<keyword evidence="5 14" id="KW-0347">Helicase</keyword>
<dbReference type="GO" id="GO:0005829">
    <property type="term" value="C:cytosol"/>
    <property type="evidence" value="ECO:0007669"/>
    <property type="project" value="TreeGrafter"/>
</dbReference>